<comment type="caution">
    <text evidence="1">The sequence shown here is derived from an EMBL/GenBank/DDBJ whole genome shotgun (WGS) entry which is preliminary data.</text>
</comment>
<dbReference type="EMBL" id="LDQV01000002">
    <property type="protein sequence ID" value="KTR28708.1"/>
    <property type="molecule type" value="Genomic_DNA"/>
</dbReference>
<reference evidence="1 4" key="1">
    <citation type="journal article" date="2015" name="Int. J. Syst. Evol. Microbiol.">
        <title>Exiguobacterium enclense sp. nov., isolated from sediment.</title>
        <authorList>
            <person name="Dastager S.G."/>
            <person name="Mawlankar R."/>
            <person name="Sonalkar V.V."/>
            <person name="Thorat M.N."/>
            <person name="Mual P."/>
            <person name="Verma A."/>
            <person name="Krishnamurthi S."/>
            <person name="Tang S.K."/>
            <person name="Li W.J."/>
        </authorList>
    </citation>
    <scope>NUCLEOTIDE SEQUENCE [LARGE SCALE GENOMIC DNA]</scope>
    <source>
        <strain evidence="1 4">NIO-1109</strain>
    </source>
</reference>
<keyword evidence="6" id="KW-1185">Reference proteome</keyword>
<dbReference type="EMBL" id="LNQL01000005">
    <property type="protein sequence ID" value="KSU48153.1"/>
    <property type="molecule type" value="Genomic_DNA"/>
</dbReference>
<accession>A0A0V8GD00</accession>
<sequence length="139" mass="16204">MKQYTVDHWITLEYPKVFEYQEEETYVSFYSTDENAMGTLQLSIYESDSEELTPYEAAEQEINLLVEEFGIELTGALEVRRNSTKEALLAVDGKEEDIFLRIYAYSDGERLVLLTYSAERETLEIEEIEAMISSLTWIQ</sequence>
<proteinExistence type="predicted"/>
<dbReference type="Proteomes" id="UP000053797">
    <property type="component" value="Unassembled WGS sequence"/>
</dbReference>
<name>A0A0V8GD00_9BACL</name>
<evidence type="ECO:0000313" key="1">
    <source>
        <dbReference type="EMBL" id="KSU48153.1"/>
    </source>
</evidence>
<dbReference type="RefSeq" id="WP_023467229.1">
    <property type="nucleotide sequence ID" value="NZ_FMYN01000005.1"/>
</dbReference>
<dbReference type="GeneID" id="90838241"/>
<gene>
    <name evidence="1" type="ORF">AS033_13540</name>
    <name evidence="2" type="ORF">RSA11_00130</name>
    <name evidence="3" type="ORF">SZL87_14290</name>
</gene>
<evidence type="ECO:0000313" key="5">
    <source>
        <dbReference type="Proteomes" id="UP000072605"/>
    </source>
</evidence>
<evidence type="ECO:0000313" key="4">
    <source>
        <dbReference type="Proteomes" id="UP000053797"/>
    </source>
</evidence>
<evidence type="ECO:0000313" key="2">
    <source>
        <dbReference type="EMBL" id="KTR28708.1"/>
    </source>
</evidence>
<evidence type="ECO:0000313" key="3">
    <source>
        <dbReference type="EMBL" id="MEI4463593.1"/>
    </source>
</evidence>
<reference evidence="3 6" key="3">
    <citation type="submission" date="2023-12" db="EMBL/GenBank/DDBJ databases">
        <authorList>
            <person name="Easwaran N."/>
            <person name="Lazarus H.P.S."/>
        </authorList>
    </citation>
    <scope>NUCLEOTIDE SEQUENCE [LARGE SCALE GENOMIC DNA]</scope>
    <source>
        <strain evidence="3 6">VIT-2023</strain>
    </source>
</reference>
<dbReference type="EMBL" id="JBAWKY010000005">
    <property type="protein sequence ID" value="MEI4463593.1"/>
    <property type="molecule type" value="Genomic_DNA"/>
</dbReference>
<protein>
    <recommendedName>
        <fullName evidence="7">DUF3805 domain-containing protein</fullName>
    </recommendedName>
</protein>
<dbReference type="AlphaFoldDB" id="A0A0V8GD00"/>
<evidence type="ECO:0008006" key="7">
    <source>
        <dbReference type="Google" id="ProtNLM"/>
    </source>
</evidence>
<organism evidence="1 4">
    <name type="scientific">Exiguobacterium indicum</name>
    <dbReference type="NCBI Taxonomy" id="296995"/>
    <lineage>
        <taxon>Bacteria</taxon>
        <taxon>Bacillati</taxon>
        <taxon>Bacillota</taxon>
        <taxon>Bacilli</taxon>
        <taxon>Bacillales</taxon>
        <taxon>Bacillales Family XII. Incertae Sedis</taxon>
        <taxon>Exiguobacterium</taxon>
    </lineage>
</organism>
<dbReference type="OrthoDB" id="2355174at2"/>
<reference evidence="2 5" key="2">
    <citation type="journal article" date="2016" name="Front. Microbiol.">
        <title>Genomic Resource of Rice Seed Associated Bacteria.</title>
        <authorList>
            <person name="Midha S."/>
            <person name="Bansal K."/>
            <person name="Sharma S."/>
            <person name="Kumar N."/>
            <person name="Patil P.P."/>
            <person name="Chaudhry V."/>
            <person name="Patil P.B."/>
        </authorList>
    </citation>
    <scope>NUCLEOTIDE SEQUENCE [LARGE SCALE GENOMIC DNA]</scope>
    <source>
        <strain evidence="2 5">RSA11</strain>
    </source>
</reference>
<evidence type="ECO:0000313" key="6">
    <source>
        <dbReference type="Proteomes" id="UP001387110"/>
    </source>
</evidence>
<dbReference type="Proteomes" id="UP000072605">
    <property type="component" value="Unassembled WGS sequence"/>
</dbReference>
<dbReference type="Gene3D" id="3.40.1000.10">
    <property type="entry name" value="Mog1/PsbP, alpha/beta/alpha sandwich"/>
    <property type="match status" value="1"/>
</dbReference>
<dbReference type="Proteomes" id="UP001387110">
    <property type="component" value="Unassembled WGS sequence"/>
</dbReference>